<dbReference type="KEGG" id="pco:PHACADRAFT_192532"/>
<evidence type="ECO:0000313" key="2">
    <source>
        <dbReference type="Proteomes" id="UP000008370"/>
    </source>
</evidence>
<dbReference type="RefSeq" id="XP_007392678.1">
    <property type="nucleotide sequence ID" value="XM_007392616.1"/>
</dbReference>
<dbReference type="AlphaFoldDB" id="K5WLR7"/>
<dbReference type="HOGENOM" id="CLU_144312_0_0_1"/>
<reference evidence="1 2" key="1">
    <citation type="journal article" date="2012" name="BMC Genomics">
        <title>Comparative genomics of the white-rot fungi, Phanerochaete carnosa and P. chrysosporium, to elucidate the genetic basis of the distinct wood types they colonize.</title>
        <authorList>
            <person name="Suzuki H."/>
            <person name="MacDonald J."/>
            <person name="Syed K."/>
            <person name="Salamov A."/>
            <person name="Hori C."/>
            <person name="Aerts A."/>
            <person name="Henrissat B."/>
            <person name="Wiebenga A."/>
            <person name="vanKuyk P.A."/>
            <person name="Barry K."/>
            <person name="Lindquist E."/>
            <person name="LaButti K."/>
            <person name="Lapidus A."/>
            <person name="Lucas S."/>
            <person name="Coutinho P."/>
            <person name="Gong Y."/>
            <person name="Samejima M."/>
            <person name="Mahadevan R."/>
            <person name="Abou-Zaid M."/>
            <person name="de Vries R.P."/>
            <person name="Igarashi K."/>
            <person name="Yadav J.S."/>
            <person name="Grigoriev I.V."/>
            <person name="Master E.R."/>
        </authorList>
    </citation>
    <scope>NUCLEOTIDE SEQUENCE [LARGE SCALE GENOMIC DNA]</scope>
    <source>
        <strain evidence="1 2">HHB-10118-sp</strain>
    </source>
</reference>
<dbReference type="InParanoid" id="K5WLR7"/>
<organism evidence="1 2">
    <name type="scientific">Phanerochaete carnosa (strain HHB-10118-sp)</name>
    <name type="common">White-rot fungus</name>
    <name type="synonym">Peniophora carnosa</name>
    <dbReference type="NCBI Taxonomy" id="650164"/>
    <lineage>
        <taxon>Eukaryota</taxon>
        <taxon>Fungi</taxon>
        <taxon>Dikarya</taxon>
        <taxon>Basidiomycota</taxon>
        <taxon>Agaricomycotina</taxon>
        <taxon>Agaricomycetes</taxon>
        <taxon>Polyporales</taxon>
        <taxon>Phanerochaetaceae</taxon>
        <taxon>Phanerochaete</taxon>
    </lineage>
</organism>
<dbReference type="Proteomes" id="UP000008370">
    <property type="component" value="Unassembled WGS sequence"/>
</dbReference>
<gene>
    <name evidence="1" type="ORF">PHACADRAFT_192532</name>
</gene>
<evidence type="ECO:0000313" key="1">
    <source>
        <dbReference type="EMBL" id="EKM60134.1"/>
    </source>
</evidence>
<accession>K5WLR7</accession>
<protein>
    <submittedName>
        <fullName evidence="1">Uncharacterized protein</fullName>
    </submittedName>
</protein>
<name>K5WLR7_PHACS</name>
<dbReference type="EMBL" id="JH930469">
    <property type="protein sequence ID" value="EKM60134.1"/>
    <property type="molecule type" value="Genomic_DNA"/>
</dbReference>
<dbReference type="GeneID" id="18910843"/>
<proteinExistence type="predicted"/>
<keyword evidence="2" id="KW-1185">Reference proteome</keyword>
<sequence>MPSRSLARPAHLRTPSCILTPSFVSIQATARHPLWAPRLGTSTPNMLSRGPPTSLIPHTGGSVQALPLTNALIFEVPLRNLPEIISSGGAPRASPHIFACPYLTYLRASSHRPFYRPKPLPCAHFEHWASTLPVCGARSLFDLRLRPAPTELQ</sequence>